<dbReference type="InterPro" id="IPR017939">
    <property type="entry name" value="G-Glutamylcylcotransferase"/>
</dbReference>
<evidence type="ECO:0000256" key="1">
    <source>
        <dbReference type="ARBA" id="ARBA00023239"/>
    </source>
</evidence>
<evidence type="ECO:0000313" key="4">
    <source>
        <dbReference type="Proteomes" id="UP000436692"/>
    </source>
</evidence>
<keyword evidence="1" id="KW-0456">Lyase</keyword>
<dbReference type="SUPFAM" id="SSF110857">
    <property type="entry name" value="Gamma-glutamyl cyclotransferase-like"/>
    <property type="match status" value="1"/>
</dbReference>
<dbReference type="AlphaFoldDB" id="A0AAE4WGD9"/>
<dbReference type="Pfam" id="PF13772">
    <property type="entry name" value="AIG2_2"/>
    <property type="match status" value="1"/>
</dbReference>
<dbReference type="Proteomes" id="UP000436692">
    <property type="component" value="Unassembled WGS sequence"/>
</dbReference>
<evidence type="ECO:0000256" key="2">
    <source>
        <dbReference type="PIRSR" id="PIRSR617939-1"/>
    </source>
</evidence>
<organism evidence="3 4">
    <name type="scientific">Agrobacterium vitis</name>
    <name type="common">Rhizobium vitis</name>
    <dbReference type="NCBI Taxonomy" id="373"/>
    <lineage>
        <taxon>Bacteria</taxon>
        <taxon>Pseudomonadati</taxon>
        <taxon>Pseudomonadota</taxon>
        <taxon>Alphaproteobacteria</taxon>
        <taxon>Hyphomicrobiales</taxon>
        <taxon>Rhizobiaceae</taxon>
        <taxon>Rhizobium/Agrobacterium group</taxon>
        <taxon>Agrobacterium</taxon>
    </lineage>
</organism>
<dbReference type="PANTHER" id="PTHR12935:SF0">
    <property type="entry name" value="GAMMA-GLUTAMYLCYCLOTRANSFERASE"/>
    <property type="match status" value="1"/>
</dbReference>
<proteinExistence type="predicted"/>
<dbReference type="EMBL" id="WPHM01000009">
    <property type="protein sequence ID" value="MUZ59173.1"/>
    <property type="molecule type" value="Genomic_DNA"/>
</dbReference>
<feature type="active site" description="Proton acceptor" evidence="2">
    <location>
        <position position="85"/>
    </location>
</feature>
<dbReference type="InterPro" id="IPR013024">
    <property type="entry name" value="GGCT-like"/>
</dbReference>
<dbReference type="InterPro" id="IPR036568">
    <property type="entry name" value="GGCT-like_sf"/>
</dbReference>
<gene>
    <name evidence="3" type="ORF">GOZ95_17160</name>
</gene>
<dbReference type="PANTHER" id="PTHR12935">
    <property type="entry name" value="GAMMA-GLUTAMYLCYCLOTRANSFERASE"/>
    <property type="match status" value="1"/>
</dbReference>
<sequence>MKYYFAYGSNLDVDRLEKERLNKDGVHSISRGLGRLDGYELVFNKPSAYFPGAGAANIQPNAAAHIFGTLNLMPQAGFDILDIYENVETQQYEQLEVDVVDMSTHTTVKAITYISLKHNVDGLKPRTGYMNHILAGADVLPVAYVDYLKSLPVMPD</sequence>
<accession>A0AAE4WGD9</accession>
<evidence type="ECO:0000313" key="3">
    <source>
        <dbReference type="EMBL" id="MUZ59173.1"/>
    </source>
</evidence>
<comment type="caution">
    <text evidence="3">The sequence shown here is derived from an EMBL/GenBank/DDBJ whole genome shotgun (WGS) entry which is preliminary data.</text>
</comment>
<dbReference type="GO" id="GO:0003839">
    <property type="term" value="F:gamma-glutamylcyclotransferase activity"/>
    <property type="evidence" value="ECO:0007669"/>
    <property type="project" value="InterPro"/>
</dbReference>
<name>A0AAE4WGD9_AGRVI</name>
<dbReference type="RefSeq" id="WP_156548334.1">
    <property type="nucleotide sequence ID" value="NZ_JABAEJ010000006.1"/>
</dbReference>
<protein>
    <submittedName>
        <fullName evidence="3">Gamma-glutamylcyclotransferase</fullName>
    </submittedName>
</protein>
<dbReference type="CDD" id="cd06661">
    <property type="entry name" value="GGCT_like"/>
    <property type="match status" value="1"/>
</dbReference>
<dbReference type="Gene3D" id="3.10.490.10">
    <property type="entry name" value="Gamma-glutamyl cyclotransferase-like"/>
    <property type="match status" value="1"/>
</dbReference>
<reference evidence="3 4" key="1">
    <citation type="submission" date="2019-12" db="EMBL/GenBank/DDBJ databases">
        <title>Whole-genome sequencing of Allorhizobium vitis.</title>
        <authorList>
            <person name="Gan H.M."/>
            <person name="Szegedi E."/>
            <person name="Burr T."/>
            <person name="Savka M.A."/>
        </authorList>
    </citation>
    <scope>NUCLEOTIDE SEQUENCE [LARGE SCALE GENOMIC DNA]</scope>
    <source>
        <strain evidence="3 4">CG989</strain>
    </source>
</reference>